<gene>
    <name evidence="1" type="ORF">SAMN04488121_103886</name>
</gene>
<name>A0A1G7SIA4_CHIFI</name>
<proteinExistence type="predicted"/>
<sequence>MQRFYQITYAFLSGGLVVNSEFATDPYKFMRGEQEVQTPVLVNRSGGHKLYDVIHGSAVGVLLFHNRFFKALRAERVTGFDSLPASIMVRDKTVDDYSFLVVKGRAYGIDDYKGEVIDKGPIVPGGASVVVKRGLYFDEGTWDGSDIFLLDETLFIIVTEKVMNIIKNLAITNLTCTDTEMVESDIHHNALDRPELLQYYMGQLKSKPR</sequence>
<protein>
    <submittedName>
        <fullName evidence="1">Uncharacterized protein</fullName>
    </submittedName>
</protein>
<evidence type="ECO:0000313" key="1">
    <source>
        <dbReference type="EMBL" id="SDG22806.1"/>
    </source>
</evidence>
<dbReference type="AlphaFoldDB" id="A0A1G7SIA4"/>
<reference evidence="1 2" key="1">
    <citation type="submission" date="2016-10" db="EMBL/GenBank/DDBJ databases">
        <authorList>
            <person name="de Groot N.N."/>
        </authorList>
    </citation>
    <scope>NUCLEOTIDE SEQUENCE [LARGE SCALE GENOMIC DNA]</scope>
    <source>
        <strain evidence="1 2">DSM 527</strain>
    </source>
</reference>
<evidence type="ECO:0000313" key="2">
    <source>
        <dbReference type="Proteomes" id="UP000199045"/>
    </source>
</evidence>
<dbReference type="Proteomes" id="UP000199045">
    <property type="component" value="Unassembled WGS sequence"/>
</dbReference>
<dbReference type="OrthoDB" id="1438753at2"/>
<dbReference type="STRING" id="104663.SAMN04488121_103886"/>
<dbReference type="RefSeq" id="WP_143011499.1">
    <property type="nucleotide sequence ID" value="NZ_FNBN01000003.1"/>
</dbReference>
<organism evidence="1 2">
    <name type="scientific">Chitinophaga filiformis</name>
    <name type="common">Myxococcus filiformis</name>
    <name type="synonym">Flexibacter filiformis</name>
    <dbReference type="NCBI Taxonomy" id="104663"/>
    <lineage>
        <taxon>Bacteria</taxon>
        <taxon>Pseudomonadati</taxon>
        <taxon>Bacteroidota</taxon>
        <taxon>Chitinophagia</taxon>
        <taxon>Chitinophagales</taxon>
        <taxon>Chitinophagaceae</taxon>
        <taxon>Chitinophaga</taxon>
    </lineage>
</organism>
<dbReference type="EMBL" id="FNBN01000003">
    <property type="protein sequence ID" value="SDG22806.1"/>
    <property type="molecule type" value="Genomic_DNA"/>
</dbReference>
<accession>A0A1G7SIA4</accession>